<reference evidence="3 4" key="1">
    <citation type="submission" date="2019-01" db="EMBL/GenBank/DDBJ databases">
        <authorList>
            <person name="Chen W.-M."/>
        </authorList>
    </citation>
    <scope>NUCLEOTIDE SEQUENCE [LARGE SCALE GENOMIC DNA]</scope>
    <source>
        <strain evidence="3 4">CCP-18</strain>
    </source>
</reference>
<evidence type="ECO:0000313" key="4">
    <source>
        <dbReference type="Proteomes" id="UP000288587"/>
    </source>
</evidence>
<dbReference type="Pfam" id="PF10077">
    <property type="entry name" value="DUF2314"/>
    <property type="match status" value="1"/>
</dbReference>
<proteinExistence type="predicted"/>
<sequence length="465" mass="50688">MTGIDRQRRRGRVLCVAVLVAAMGVLAPVQAQSPKAGQAWTEGSPRQAMVVMDFAVYFDGQPKASPVATLRALHARLPAAPQWVDKVPTSAPSKPTMLVQLVTDLPRQLPIPSPQHIAYFGRGLDAQQAAALQASKQALLVVFFHPGTEAMARYRPAMALLAETAAQTGGTLWDGNTREAFSLPAWRESRLQAWEGAVPLVRAHTVIHAYKADRGVRAITLGMNKFGMPDVVVDAFAWSDQRAMGNLLQLSAQRLVEGQAIGPGGRWRLDVNEVRHAGMRAEARQSLIAEGSGRTELRLVGGRRDEGDPDNALAELSFDGHPGADHAARQHSALARMYGSGEKEVRLVRHDAALKAASERARAQLPALREAFRKGLAPGEFIQLKAPFATDDGGTEWMWVEVLAWEGDRVRGLLKNEPRQVARLQAGQEVTISQKDVFDYWRLDARGQASGNETGKLIDAAQRAR</sequence>
<dbReference type="EMBL" id="SACM01000004">
    <property type="protein sequence ID" value="RVT83733.1"/>
    <property type="molecule type" value="Genomic_DNA"/>
</dbReference>
<keyword evidence="4" id="KW-1185">Reference proteome</keyword>
<dbReference type="RefSeq" id="WP_127683697.1">
    <property type="nucleotide sequence ID" value="NZ_SACM01000004.1"/>
</dbReference>
<comment type="caution">
    <text evidence="3">The sequence shown here is derived from an EMBL/GenBank/DDBJ whole genome shotgun (WGS) entry which is preliminary data.</text>
</comment>
<keyword evidence="1" id="KW-0732">Signal</keyword>
<feature type="chain" id="PRO_5019124228" evidence="1">
    <location>
        <begin position="32"/>
        <end position="465"/>
    </location>
</feature>
<dbReference type="Proteomes" id="UP000288587">
    <property type="component" value="Unassembled WGS sequence"/>
</dbReference>
<protein>
    <submittedName>
        <fullName evidence="3">DUF2314 domain-containing protein</fullName>
    </submittedName>
</protein>
<accession>A0A437LED4</accession>
<evidence type="ECO:0000256" key="1">
    <source>
        <dbReference type="SAM" id="SignalP"/>
    </source>
</evidence>
<name>A0A437LED4_9BURK</name>
<feature type="signal peptide" evidence="1">
    <location>
        <begin position="1"/>
        <end position="31"/>
    </location>
</feature>
<organism evidence="3 4">
    <name type="scientific">Inhella crocodyli</name>
    <dbReference type="NCBI Taxonomy" id="2499851"/>
    <lineage>
        <taxon>Bacteria</taxon>
        <taxon>Pseudomonadati</taxon>
        <taxon>Pseudomonadota</taxon>
        <taxon>Betaproteobacteria</taxon>
        <taxon>Burkholderiales</taxon>
        <taxon>Sphaerotilaceae</taxon>
        <taxon>Inhella</taxon>
    </lineage>
</organism>
<feature type="domain" description="DUF2314" evidence="2">
    <location>
        <begin position="352"/>
        <end position="454"/>
    </location>
</feature>
<dbReference type="OrthoDB" id="884440at2"/>
<dbReference type="AlphaFoldDB" id="A0A437LED4"/>
<evidence type="ECO:0000313" key="3">
    <source>
        <dbReference type="EMBL" id="RVT83733.1"/>
    </source>
</evidence>
<dbReference type="InterPro" id="IPR018756">
    <property type="entry name" value="DUF2314"/>
</dbReference>
<evidence type="ECO:0000259" key="2">
    <source>
        <dbReference type="Pfam" id="PF10077"/>
    </source>
</evidence>
<gene>
    <name evidence="3" type="ORF">EOD73_14280</name>
</gene>